<evidence type="ECO:0000313" key="5">
    <source>
        <dbReference type="EMBL" id="UPM56128.1"/>
    </source>
</evidence>
<keyword evidence="3" id="KW-0804">Transcription</keyword>
<keyword evidence="6" id="KW-1185">Reference proteome</keyword>
<dbReference type="InterPro" id="IPR036388">
    <property type="entry name" value="WH-like_DNA-bd_sf"/>
</dbReference>
<dbReference type="SUPFAM" id="SSF46785">
    <property type="entry name" value="Winged helix' DNA-binding domain"/>
    <property type="match status" value="1"/>
</dbReference>
<dbReference type="InterPro" id="IPR000835">
    <property type="entry name" value="HTH_MarR-typ"/>
</dbReference>
<keyword evidence="1" id="KW-0805">Transcription regulation</keyword>
<organism evidence="5 6">
    <name type="scientific">Gottfriedia acidiceleris</name>
    <dbReference type="NCBI Taxonomy" id="371036"/>
    <lineage>
        <taxon>Bacteria</taxon>
        <taxon>Bacillati</taxon>
        <taxon>Bacillota</taxon>
        <taxon>Bacilli</taxon>
        <taxon>Bacillales</taxon>
        <taxon>Bacillaceae</taxon>
        <taxon>Gottfriedia</taxon>
    </lineage>
</organism>
<dbReference type="Proteomes" id="UP000830639">
    <property type="component" value="Chromosome"/>
</dbReference>
<evidence type="ECO:0000313" key="6">
    <source>
        <dbReference type="Proteomes" id="UP000830639"/>
    </source>
</evidence>
<dbReference type="PRINTS" id="PR00598">
    <property type="entry name" value="HTHMARR"/>
</dbReference>
<evidence type="ECO:0000259" key="4">
    <source>
        <dbReference type="PROSITE" id="PS50995"/>
    </source>
</evidence>
<feature type="domain" description="HTH marR-type" evidence="4">
    <location>
        <begin position="1"/>
        <end position="134"/>
    </location>
</feature>
<dbReference type="InterPro" id="IPR023187">
    <property type="entry name" value="Tscrpt_reg_MarR-type_CS"/>
</dbReference>
<dbReference type="PANTHER" id="PTHR33164">
    <property type="entry name" value="TRANSCRIPTIONAL REGULATOR, MARR FAMILY"/>
    <property type="match status" value="1"/>
</dbReference>
<dbReference type="PROSITE" id="PS01117">
    <property type="entry name" value="HTH_MARR_1"/>
    <property type="match status" value="1"/>
</dbReference>
<dbReference type="SMART" id="SM00347">
    <property type="entry name" value="HTH_MARR"/>
    <property type="match status" value="1"/>
</dbReference>
<dbReference type="PANTHER" id="PTHR33164:SF57">
    <property type="entry name" value="MARR-FAMILY TRANSCRIPTIONAL REGULATOR"/>
    <property type="match status" value="1"/>
</dbReference>
<evidence type="ECO:0000256" key="3">
    <source>
        <dbReference type="ARBA" id="ARBA00023163"/>
    </source>
</evidence>
<accession>A0ABY4JQM4</accession>
<reference evidence="5 6" key="1">
    <citation type="submission" date="2022-04" db="EMBL/GenBank/DDBJ databases">
        <title>Mechanism of arsenic methylation and mitigation arsenic toxicity by Bacillus sp. LH14 from an Arsenic-Contaminated Paddy Soil.</title>
        <authorList>
            <person name="Wang D."/>
        </authorList>
    </citation>
    <scope>NUCLEOTIDE SEQUENCE [LARGE SCALE GENOMIC DNA]</scope>
    <source>
        <strain evidence="5 6">LH14</strain>
    </source>
</reference>
<dbReference type="EMBL" id="CP096034">
    <property type="protein sequence ID" value="UPM56128.1"/>
    <property type="molecule type" value="Genomic_DNA"/>
</dbReference>
<sequence length="157" mass="17881">MDQLISLFLKNALKPMFINQEIFEIEKSLTRSEIIALLMLRQRNESTMSQLASDLGIPVSTVTNISQRLIKRGLIERNQDPNDKRVILVTLTKDGETIAIRVLNVIKSILQRVEDALTPEELQQFIPLILKVANALQSSTNSINQKKETSRKIQIEE</sequence>
<proteinExistence type="predicted"/>
<gene>
    <name evidence="5" type="ORF">MY490_09950</name>
</gene>
<dbReference type="Pfam" id="PF01047">
    <property type="entry name" value="MarR"/>
    <property type="match status" value="1"/>
</dbReference>
<evidence type="ECO:0000256" key="1">
    <source>
        <dbReference type="ARBA" id="ARBA00023015"/>
    </source>
</evidence>
<name>A0ABY4JQM4_9BACI</name>
<keyword evidence="2" id="KW-0238">DNA-binding</keyword>
<dbReference type="InterPro" id="IPR039422">
    <property type="entry name" value="MarR/SlyA-like"/>
</dbReference>
<dbReference type="RefSeq" id="WP_248269043.1">
    <property type="nucleotide sequence ID" value="NZ_CP096034.1"/>
</dbReference>
<evidence type="ECO:0000256" key="2">
    <source>
        <dbReference type="ARBA" id="ARBA00023125"/>
    </source>
</evidence>
<dbReference type="PROSITE" id="PS50995">
    <property type="entry name" value="HTH_MARR_2"/>
    <property type="match status" value="1"/>
</dbReference>
<protein>
    <submittedName>
        <fullName evidence="5">MarR family transcriptional regulator</fullName>
    </submittedName>
</protein>
<dbReference type="Gene3D" id="1.10.10.10">
    <property type="entry name" value="Winged helix-like DNA-binding domain superfamily/Winged helix DNA-binding domain"/>
    <property type="match status" value="1"/>
</dbReference>
<dbReference type="InterPro" id="IPR036390">
    <property type="entry name" value="WH_DNA-bd_sf"/>
</dbReference>